<dbReference type="InterPro" id="IPR007197">
    <property type="entry name" value="rSAM"/>
</dbReference>
<comment type="caution">
    <text evidence="7">The sequence shown here is derived from an EMBL/GenBank/DDBJ whole genome shotgun (WGS) entry which is preliminary data.</text>
</comment>
<dbReference type="GO" id="GO:0046872">
    <property type="term" value="F:metal ion binding"/>
    <property type="evidence" value="ECO:0007669"/>
    <property type="project" value="UniProtKB-KW"/>
</dbReference>
<gene>
    <name evidence="7" type="ORF">SDC9_22289</name>
</gene>
<evidence type="ECO:0000256" key="3">
    <source>
        <dbReference type="ARBA" id="ARBA00023004"/>
    </source>
</evidence>
<keyword evidence="4" id="KW-0411">Iron-sulfur</keyword>
<dbReference type="SFLD" id="SFLDG01067">
    <property type="entry name" value="SPASM/twitch_domain_containing"/>
    <property type="match status" value="1"/>
</dbReference>
<dbReference type="GO" id="GO:0051536">
    <property type="term" value="F:iron-sulfur cluster binding"/>
    <property type="evidence" value="ECO:0007669"/>
    <property type="project" value="UniProtKB-KW"/>
</dbReference>
<dbReference type="PANTHER" id="PTHR43273">
    <property type="entry name" value="ANAEROBIC SULFATASE-MATURATING ENZYME HOMOLOG ASLB-RELATED"/>
    <property type="match status" value="1"/>
</dbReference>
<evidence type="ECO:0000256" key="2">
    <source>
        <dbReference type="ARBA" id="ARBA00022723"/>
    </source>
</evidence>
<dbReference type="InterPro" id="IPR013785">
    <property type="entry name" value="Aldolase_TIM"/>
</dbReference>
<dbReference type="CDD" id="cd01335">
    <property type="entry name" value="Radical_SAM"/>
    <property type="match status" value="1"/>
</dbReference>
<dbReference type="AlphaFoldDB" id="A0A644UBX5"/>
<dbReference type="SFLD" id="SFLDS00029">
    <property type="entry name" value="Radical_SAM"/>
    <property type="match status" value="1"/>
</dbReference>
<dbReference type="Gene3D" id="3.20.20.70">
    <property type="entry name" value="Aldolase class I"/>
    <property type="match status" value="1"/>
</dbReference>
<keyword evidence="3" id="KW-0408">Iron</keyword>
<dbReference type="InterPro" id="IPR058240">
    <property type="entry name" value="rSAM_sf"/>
</dbReference>
<dbReference type="InterPro" id="IPR023867">
    <property type="entry name" value="Sulphatase_maturase_rSAM"/>
</dbReference>
<dbReference type="Pfam" id="PF04055">
    <property type="entry name" value="Radical_SAM"/>
    <property type="match status" value="1"/>
</dbReference>
<protein>
    <recommendedName>
        <fullName evidence="6">Radical SAM core domain-containing protein</fullName>
    </recommendedName>
</protein>
<dbReference type="EMBL" id="VSSQ01000097">
    <property type="protein sequence ID" value="MPL76444.1"/>
    <property type="molecule type" value="Genomic_DNA"/>
</dbReference>
<name>A0A644UBX5_9ZZZZ</name>
<evidence type="ECO:0000313" key="7">
    <source>
        <dbReference type="EMBL" id="MPL76444.1"/>
    </source>
</evidence>
<sequence>MQATIYMGSKCNLNCAYCHREADEFEPKVSEKLIEELKKLDDPTIKFMGGEPTLYMGEIKRIVAALPSAKFVICTNGVNLENYLPFFREHDFLVCISFDGGANAERGFDPFTKAIDYPKLAVSTTLHHGHIDLKAIIKSFAEKERIIVRALSFFPHFAHATNTANDTYALSLGDAEYILRQYKEMVGSYMEQRFKYGVRNFRYEGMFTGLLKRYQANFSYGETYCVNKNLKKYNTSGESFTCLYIRDEKLSDNWQTEQQRLLDEKFPECRCCPVYFMCGGGCIKTKSRDIECYINKMLFSWFKAEYEKWKGAGYAD</sequence>
<evidence type="ECO:0000256" key="1">
    <source>
        <dbReference type="ARBA" id="ARBA00022691"/>
    </source>
</evidence>
<dbReference type="SUPFAM" id="SSF102114">
    <property type="entry name" value="Radical SAM enzymes"/>
    <property type="match status" value="1"/>
</dbReference>
<accession>A0A644UBX5</accession>
<proteinExistence type="inferred from homology"/>
<dbReference type="PANTHER" id="PTHR43273:SF3">
    <property type="entry name" value="ANAEROBIC SULFATASE-MATURATING ENZYME HOMOLOG ASLB-RELATED"/>
    <property type="match status" value="1"/>
</dbReference>
<evidence type="ECO:0000259" key="6">
    <source>
        <dbReference type="Pfam" id="PF04055"/>
    </source>
</evidence>
<reference evidence="7" key="1">
    <citation type="submission" date="2019-08" db="EMBL/GenBank/DDBJ databases">
        <authorList>
            <person name="Kucharzyk K."/>
            <person name="Murdoch R.W."/>
            <person name="Higgins S."/>
            <person name="Loffler F."/>
        </authorList>
    </citation>
    <scope>NUCLEOTIDE SEQUENCE</scope>
</reference>
<evidence type="ECO:0000256" key="4">
    <source>
        <dbReference type="ARBA" id="ARBA00023014"/>
    </source>
</evidence>
<evidence type="ECO:0000256" key="5">
    <source>
        <dbReference type="ARBA" id="ARBA00023601"/>
    </source>
</evidence>
<keyword evidence="1" id="KW-0949">S-adenosyl-L-methionine</keyword>
<keyword evidence="2" id="KW-0479">Metal-binding</keyword>
<dbReference type="GO" id="GO:0016491">
    <property type="term" value="F:oxidoreductase activity"/>
    <property type="evidence" value="ECO:0007669"/>
    <property type="project" value="InterPro"/>
</dbReference>
<organism evidence="7">
    <name type="scientific">bioreactor metagenome</name>
    <dbReference type="NCBI Taxonomy" id="1076179"/>
    <lineage>
        <taxon>unclassified sequences</taxon>
        <taxon>metagenomes</taxon>
        <taxon>ecological metagenomes</taxon>
    </lineage>
</organism>
<feature type="domain" description="Radical SAM core" evidence="6">
    <location>
        <begin position="6"/>
        <end position="103"/>
    </location>
</feature>
<comment type="similarity">
    <text evidence="5">Belongs to the radical SAM superfamily. Anaerobic sulfatase-maturating enzyme family.</text>
</comment>